<evidence type="ECO:0000313" key="3">
    <source>
        <dbReference type="Proteomes" id="UP000266723"/>
    </source>
</evidence>
<dbReference type="AlphaFoldDB" id="A0A8S9FI02"/>
<reference evidence="2 3" key="3">
    <citation type="journal article" date="2020" name="BMC Genomics">
        <title>Intraspecific diversification of the crop wild relative Brassica cretica Lam. using demographic model selection.</title>
        <authorList>
            <person name="Kioukis A."/>
            <person name="Michalopoulou V.A."/>
            <person name="Briers L."/>
            <person name="Pirintsos S."/>
            <person name="Studholme D.J."/>
            <person name="Pavlidis P."/>
            <person name="Sarris P.F."/>
        </authorList>
    </citation>
    <scope>NUCLEOTIDE SEQUENCE [LARGE SCALE GENOMIC DNA]</scope>
    <source>
        <strain evidence="3">cv. PFS-1207/04</strain>
        <strain evidence="2">PFS-1207/04</strain>
    </source>
</reference>
<gene>
    <name evidence="2" type="ORF">DY000_02020930</name>
    <name evidence="1" type="ORF">F2Q70_00029801</name>
</gene>
<dbReference type="Proteomes" id="UP000266723">
    <property type="component" value="Unassembled WGS sequence"/>
</dbReference>
<accession>A0A8S9FI02</accession>
<dbReference type="EMBL" id="QGKV02000299">
    <property type="protein sequence ID" value="KAF3590622.1"/>
    <property type="molecule type" value="Genomic_DNA"/>
</dbReference>
<keyword evidence="3" id="KW-1185">Reference proteome</keyword>
<reference evidence="2" key="2">
    <citation type="submission" date="2019-12" db="EMBL/GenBank/DDBJ databases">
        <authorList>
            <person name="Studholme D.J."/>
            <person name="Sarris P."/>
        </authorList>
    </citation>
    <scope>NUCLEOTIDE SEQUENCE</scope>
    <source>
        <strain evidence="2">PFS-1207/04</strain>
        <tissue evidence="2">Leaf</tissue>
    </source>
</reference>
<evidence type="ECO:0000313" key="2">
    <source>
        <dbReference type="EMBL" id="KAF3590622.1"/>
    </source>
</evidence>
<comment type="caution">
    <text evidence="1">The sequence shown here is derived from an EMBL/GenBank/DDBJ whole genome shotgun (WGS) entry which is preliminary data.</text>
</comment>
<proteinExistence type="predicted"/>
<protein>
    <submittedName>
        <fullName evidence="1">Uncharacterized protein</fullName>
    </submittedName>
</protein>
<evidence type="ECO:0000313" key="1">
    <source>
        <dbReference type="EMBL" id="KAF2531788.1"/>
    </source>
</evidence>
<dbReference type="EMBL" id="QGKY02002305">
    <property type="protein sequence ID" value="KAF2531788.1"/>
    <property type="molecule type" value="Genomic_DNA"/>
</dbReference>
<reference evidence="1" key="1">
    <citation type="submission" date="2019-12" db="EMBL/GenBank/DDBJ databases">
        <title>Genome sequencing and annotation of Brassica cretica.</title>
        <authorList>
            <person name="Studholme D.J."/>
            <person name="Sarris P.F."/>
        </authorList>
    </citation>
    <scope>NUCLEOTIDE SEQUENCE</scope>
    <source>
        <strain evidence="1">PFS-102/07</strain>
        <tissue evidence="1">Leaf</tissue>
    </source>
</reference>
<organism evidence="1">
    <name type="scientific">Brassica cretica</name>
    <name type="common">Mustard</name>
    <dbReference type="NCBI Taxonomy" id="69181"/>
    <lineage>
        <taxon>Eukaryota</taxon>
        <taxon>Viridiplantae</taxon>
        <taxon>Streptophyta</taxon>
        <taxon>Embryophyta</taxon>
        <taxon>Tracheophyta</taxon>
        <taxon>Spermatophyta</taxon>
        <taxon>Magnoliopsida</taxon>
        <taxon>eudicotyledons</taxon>
        <taxon>Gunneridae</taxon>
        <taxon>Pentapetalae</taxon>
        <taxon>rosids</taxon>
        <taxon>malvids</taxon>
        <taxon>Brassicales</taxon>
        <taxon>Brassicaceae</taxon>
        <taxon>Brassiceae</taxon>
        <taxon>Brassica</taxon>
    </lineage>
</organism>
<sequence>MVVSAGKPWEPVLVVVRWITLPGTVLVRQVTPGLVTTAARRDTTVGTALRCRVVRVRGVQRQASRSRVGARPHHRVCTSCPKIRMRLSLTRRSLVIF</sequence>
<name>A0A8S9FI02_BRACR</name>